<proteinExistence type="predicted"/>
<dbReference type="Proteomes" id="UP000887565">
    <property type="component" value="Unplaced"/>
</dbReference>
<organism evidence="2 3">
    <name type="scientific">Romanomermis culicivorax</name>
    <name type="common">Nematode worm</name>
    <dbReference type="NCBI Taxonomy" id="13658"/>
    <lineage>
        <taxon>Eukaryota</taxon>
        <taxon>Metazoa</taxon>
        <taxon>Ecdysozoa</taxon>
        <taxon>Nematoda</taxon>
        <taxon>Enoplea</taxon>
        <taxon>Dorylaimia</taxon>
        <taxon>Mermithida</taxon>
        <taxon>Mermithoidea</taxon>
        <taxon>Mermithidae</taxon>
        <taxon>Romanomermis</taxon>
    </lineage>
</organism>
<evidence type="ECO:0000313" key="2">
    <source>
        <dbReference type="Proteomes" id="UP000887565"/>
    </source>
</evidence>
<dbReference type="WBParaSite" id="nRc.2.0.1.t15557-RA">
    <property type="protein sequence ID" value="nRc.2.0.1.t15557-RA"/>
    <property type="gene ID" value="nRc.2.0.1.g15557"/>
</dbReference>
<sequence length="86" mass="9777">RGNWQHKNQDSAAQFYNLNFQPLGRCNQNQGGQDQGQDGEKIENRKGEFECTKLISQQLSQDMQTKRPSLESTQFSIDSNVNSLGQ</sequence>
<evidence type="ECO:0000313" key="3">
    <source>
        <dbReference type="WBParaSite" id="nRc.2.0.1.t15557-RA"/>
    </source>
</evidence>
<reference evidence="3" key="1">
    <citation type="submission" date="2022-11" db="UniProtKB">
        <authorList>
            <consortium name="WormBaseParasite"/>
        </authorList>
    </citation>
    <scope>IDENTIFICATION</scope>
</reference>
<keyword evidence="2" id="KW-1185">Reference proteome</keyword>
<protein>
    <submittedName>
        <fullName evidence="3">Uncharacterized protein</fullName>
    </submittedName>
</protein>
<evidence type="ECO:0000256" key="1">
    <source>
        <dbReference type="SAM" id="MobiDB-lite"/>
    </source>
</evidence>
<dbReference type="AlphaFoldDB" id="A0A915INJ8"/>
<feature type="compositionally biased region" description="Low complexity" evidence="1">
    <location>
        <begin position="27"/>
        <end position="36"/>
    </location>
</feature>
<name>A0A915INJ8_ROMCU</name>
<feature type="region of interest" description="Disordered" evidence="1">
    <location>
        <begin position="60"/>
        <end position="86"/>
    </location>
</feature>
<feature type="compositionally biased region" description="Polar residues" evidence="1">
    <location>
        <begin position="70"/>
        <end position="86"/>
    </location>
</feature>
<feature type="region of interest" description="Disordered" evidence="1">
    <location>
        <begin position="23"/>
        <end position="46"/>
    </location>
</feature>
<accession>A0A915INJ8</accession>